<protein>
    <submittedName>
        <fullName evidence="1">Virulence factor VirK</fullName>
    </submittedName>
</protein>
<dbReference type="PANTHER" id="PTHR38785">
    <property type="entry name" value="HOMOLOG OF VIRK"/>
    <property type="match status" value="1"/>
</dbReference>
<dbReference type="EMBL" id="CP032096">
    <property type="protein sequence ID" value="QBZ83550.1"/>
    <property type="molecule type" value="Genomic_DNA"/>
</dbReference>
<dbReference type="InterPro" id="IPR007488">
    <property type="entry name" value="DUF535"/>
</dbReference>
<organism evidence="1 2">
    <name type="scientific">Hydrogenovibrio crunogenus</name>
    <dbReference type="NCBI Taxonomy" id="39765"/>
    <lineage>
        <taxon>Bacteria</taxon>
        <taxon>Pseudomonadati</taxon>
        <taxon>Pseudomonadota</taxon>
        <taxon>Gammaproteobacteria</taxon>
        <taxon>Thiotrichales</taxon>
        <taxon>Piscirickettsiaceae</taxon>
        <taxon>Hydrogenovibrio</taxon>
    </lineage>
</organism>
<reference evidence="1 2" key="1">
    <citation type="submission" date="2018-08" db="EMBL/GenBank/DDBJ databases">
        <title>Horizontal acquisition of hydrogen conversion ability and other habitat adaptations in Hydrogenovibrio crunogenus strains.</title>
        <authorList>
            <person name="Gonnella G."/>
            <person name="Adam N."/>
            <person name="Perner M."/>
        </authorList>
    </citation>
    <scope>NUCLEOTIDE SEQUENCE [LARGE SCALE GENOMIC DNA]</scope>
    <source>
        <strain evidence="1 2">SP-41</strain>
    </source>
</reference>
<accession>A0A4P7P093</accession>
<evidence type="ECO:0000313" key="2">
    <source>
        <dbReference type="Proteomes" id="UP000296201"/>
    </source>
</evidence>
<keyword evidence="2" id="KW-1185">Reference proteome</keyword>
<dbReference type="PANTHER" id="PTHR38785:SF1">
    <property type="entry name" value="HOMOLOG OF VIRK"/>
    <property type="match status" value="1"/>
</dbReference>
<dbReference type="Proteomes" id="UP000296201">
    <property type="component" value="Chromosome"/>
</dbReference>
<sequence>MTYLRAVKSYWNCSLDGKKHRLKSPFWLLKNYRWVKALDQKFDQIGLRDVLETHGYLYYLFKRLYVFMHKDSRTRIADINNHQIIDEIVEHYRVLGQHLTAHQMKELLQPAGVEFVRETLAEEMEISGHLVFIHRNRREGLSTIELRVNNQPLYFINFLLSGSQCFIGGVQGAKDSLGLARMFTQKTQGIPPQRFICFALVTLMDKWGIDQVYGVNHHAHVFQGEAKTQYKLDNFNYDDLWTSLEGEVVDACWTQLPVPYLRKDLSTVNAKKRGKLKKRYQVLDMFEKKIKNDDL</sequence>
<name>A0A4P7P093_9GAMM</name>
<dbReference type="Pfam" id="PF04393">
    <property type="entry name" value="DUF535"/>
    <property type="match status" value="1"/>
</dbReference>
<evidence type="ECO:0000313" key="1">
    <source>
        <dbReference type="EMBL" id="QBZ83550.1"/>
    </source>
</evidence>
<dbReference type="AlphaFoldDB" id="A0A4P7P093"/>
<proteinExistence type="predicted"/>
<gene>
    <name evidence="1" type="ORF">GHNINEIG_01610</name>
</gene>
<dbReference type="OrthoDB" id="6835762at2"/>
<dbReference type="GO" id="GO:0006974">
    <property type="term" value="P:DNA damage response"/>
    <property type="evidence" value="ECO:0007669"/>
    <property type="project" value="TreeGrafter"/>
</dbReference>